<dbReference type="Proteomes" id="UP000662783">
    <property type="component" value="Chromosome"/>
</dbReference>
<dbReference type="InterPro" id="IPR038740">
    <property type="entry name" value="BioF2-like_GNAT_dom"/>
</dbReference>
<dbReference type="RefSeq" id="WP_205722196.1">
    <property type="nucleotide sequence ID" value="NZ_CP070608.1"/>
</dbReference>
<reference evidence="2" key="1">
    <citation type="submission" date="2021-02" db="EMBL/GenBank/DDBJ databases">
        <title>Fulvivirga sp. S481 isolated from sea water.</title>
        <authorList>
            <person name="Bae S.S."/>
            <person name="Baek K."/>
        </authorList>
    </citation>
    <scope>NUCLEOTIDE SEQUENCE</scope>
    <source>
        <strain evidence="2">S481</strain>
    </source>
</reference>
<gene>
    <name evidence="2" type="ORF">JR347_00955</name>
</gene>
<name>A0A974WI72_9BACT</name>
<accession>A0A974WI72</accession>
<organism evidence="2 3">
    <name type="scientific">Fulvivirga lutea</name>
    <dbReference type="NCBI Taxonomy" id="2810512"/>
    <lineage>
        <taxon>Bacteria</taxon>
        <taxon>Pseudomonadati</taxon>
        <taxon>Bacteroidota</taxon>
        <taxon>Cytophagia</taxon>
        <taxon>Cytophagales</taxon>
        <taxon>Fulvivirgaceae</taxon>
        <taxon>Fulvivirga</taxon>
    </lineage>
</organism>
<evidence type="ECO:0000313" key="3">
    <source>
        <dbReference type="Proteomes" id="UP000662783"/>
    </source>
</evidence>
<proteinExistence type="predicted"/>
<dbReference type="InterPro" id="IPR050644">
    <property type="entry name" value="PG_Glycine_Bridge_Synth"/>
</dbReference>
<dbReference type="InterPro" id="IPR016181">
    <property type="entry name" value="Acyl_CoA_acyltransferase"/>
</dbReference>
<dbReference type="Gene3D" id="3.40.630.30">
    <property type="match status" value="1"/>
</dbReference>
<evidence type="ECO:0000259" key="1">
    <source>
        <dbReference type="Pfam" id="PF13480"/>
    </source>
</evidence>
<dbReference type="EMBL" id="CP070608">
    <property type="protein sequence ID" value="QSE97687.1"/>
    <property type="molecule type" value="Genomic_DNA"/>
</dbReference>
<dbReference type="PANTHER" id="PTHR36174:SF1">
    <property type="entry name" value="LIPID II:GLYCINE GLYCYLTRANSFERASE"/>
    <property type="match status" value="1"/>
</dbReference>
<keyword evidence="3" id="KW-1185">Reference proteome</keyword>
<dbReference type="SUPFAM" id="SSF55729">
    <property type="entry name" value="Acyl-CoA N-acyltransferases (Nat)"/>
    <property type="match status" value="1"/>
</dbReference>
<dbReference type="AlphaFoldDB" id="A0A974WI72"/>
<dbReference type="PANTHER" id="PTHR36174">
    <property type="entry name" value="LIPID II:GLYCINE GLYCYLTRANSFERASE"/>
    <property type="match status" value="1"/>
</dbReference>
<evidence type="ECO:0000313" key="2">
    <source>
        <dbReference type="EMBL" id="QSE97687.1"/>
    </source>
</evidence>
<protein>
    <submittedName>
        <fullName evidence="2">GNAT family N-acetyltransferase</fullName>
    </submittedName>
</protein>
<dbReference type="KEGG" id="fuv:JR347_00955"/>
<dbReference type="Pfam" id="PF13480">
    <property type="entry name" value="Acetyltransf_6"/>
    <property type="match status" value="1"/>
</dbReference>
<feature type="domain" description="BioF2-like acetyltransferase" evidence="1">
    <location>
        <begin position="148"/>
        <end position="274"/>
    </location>
</feature>
<sequence length="302" mass="34530">MEVQEYVPEGYKFTFQEYLFNTQTHRLTQAQSNWRSFYLLDEKRKAVLASWHLHVNEGVAKSPYKATFGGFDFSEQLTLDSLSHFIGKVSSAVVEPIEVILAPENLNPQKFTISRQSLLECGFDVVRSQVNATISVTDQQFEEIIHKSERKKLKKSIREGLTSKKLDFEDFHGVYQHLMACRAERDWGLSMSESQLKNVADNLSDHFHLFGVFDKEKLVASAITIQLSEKALYVFYGGHIKEYDRLSPAVLLHGEIYAFCQKKGMKHLDLGTSSMGDDTDLNLLNFKKYIGAETGLKLTLKR</sequence>